<reference evidence="2 3" key="1">
    <citation type="journal article" date="2017" name="Curr. Biol.">
        <title>The Evolution of Venom by Co-option of Single-Copy Genes.</title>
        <authorList>
            <person name="Martinson E.O."/>
            <person name="Mrinalini"/>
            <person name="Kelkar Y.D."/>
            <person name="Chang C.H."/>
            <person name="Werren J.H."/>
        </authorList>
    </citation>
    <scope>NUCLEOTIDE SEQUENCE [LARGE SCALE GENOMIC DNA]</scope>
    <source>
        <strain evidence="2 3">Alberta</strain>
        <tissue evidence="2">Whole body</tissue>
    </source>
</reference>
<evidence type="ECO:0000313" key="2">
    <source>
        <dbReference type="EMBL" id="OXU28459.1"/>
    </source>
</evidence>
<keyword evidence="3" id="KW-1185">Reference proteome</keyword>
<dbReference type="AlphaFoldDB" id="A0A232FDE2"/>
<feature type="region of interest" description="Disordered" evidence="1">
    <location>
        <begin position="1"/>
        <end position="23"/>
    </location>
</feature>
<feature type="non-terminal residue" evidence="2">
    <location>
        <position position="103"/>
    </location>
</feature>
<feature type="compositionally biased region" description="Basic and acidic residues" evidence="1">
    <location>
        <begin position="1"/>
        <end position="10"/>
    </location>
</feature>
<name>A0A232FDE2_9HYME</name>
<evidence type="ECO:0000313" key="3">
    <source>
        <dbReference type="Proteomes" id="UP000215335"/>
    </source>
</evidence>
<accession>A0A232FDE2</accession>
<dbReference type="EMBL" id="NNAY01000429">
    <property type="protein sequence ID" value="OXU28459.1"/>
    <property type="molecule type" value="Genomic_DNA"/>
</dbReference>
<sequence>MIARKSEMRSRYSGQRTRKNFEKRRRQAIATEDFFLLLLRHCGHLSPGCSCDFQEIKGLRPRSMAKIIDVAFPRIPPKASCRSPSWSSRKSHFEAQKDSPIIE</sequence>
<feature type="region of interest" description="Disordered" evidence="1">
    <location>
        <begin position="81"/>
        <end position="103"/>
    </location>
</feature>
<proteinExistence type="predicted"/>
<evidence type="ECO:0000256" key="1">
    <source>
        <dbReference type="SAM" id="MobiDB-lite"/>
    </source>
</evidence>
<protein>
    <submittedName>
        <fullName evidence="2">Uncharacterized protein</fullName>
    </submittedName>
</protein>
<comment type="caution">
    <text evidence="2">The sequence shown here is derived from an EMBL/GenBank/DDBJ whole genome shotgun (WGS) entry which is preliminary data.</text>
</comment>
<gene>
    <name evidence="2" type="ORF">TSAR_002558</name>
</gene>
<dbReference type="Proteomes" id="UP000215335">
    <property type="component" value="Unassembled WGS sequence"/>
</dbReference>
<organism evidence="2 3">
    <name type="scientific">Trichomalopsis sarcophagae</name>
    <dbReference type="NCBI Taxonomy" id="543379"/>
    <lineage>
        <taxon>Eukaryota</taxon>
        <taxon>Metazoa</taxon>
        <taxon>Ecdysozoa</taxon>
        <taxon>Arthropoda</taxon>
        <taxon>Hexapoda</taxon>
        <taxon>Insecta</taxon>
        <taxon>Pterygota</taxon>
        <taxon>Neoptera</taxon>
        <taxon>Endopterygota</taxon>
        <taxon>Hymenoptera</taxon>
        <taxon>Apocrita</taxon>
        <taxon>Proctotrupomorpha</taxon>
        <taxon>Chalcidoidea</taxon>
        <taxon>Pteromalidae</taxon>
        <taxon>Pteromalinae</taxon>
        <taxon>Trichomalopsis</taxon>
    </lineage>
</organism>